<accession>A0A4Y2VT89</accession>
<evidence type="ECO:0000313" key="4">
    <source>
        <dbReference type="Proteomes" id="UP000499080"/>
    </source>
</evidence>
<sequence length="116" mass="13292">GLSLGRKVDAVALNNQTFHLFGPLKQHLGGKHFADDDDIQHEVLLWILRRDDGNSTEIKLSTKLNNSDLEDQPNDSETSGRICRTTSLERTLTENHPLTEKERYQNLDMNRYEDVS</sequence>
<feature type="non-terminal residue" evidence="3">
    <location>
        <position position="1"/>
    </location>
</feature>
<evidence type="ECO:0000313" key="2">
    <source>
        <dbReference type="EMBL" id="GBO27615.1"/>
    </source>
</evidence>
<protein>
    <submittedName>
        <fullName evidence="3">Uncharacterized protein</fullName>
    </submittedName>
</protein>
<reference evidence="3 4" key="1">
    <citation type="journal article" date="2019" name="Sci. Rep.">
        <title>Orb-weaving spider Araneus ventricosus genome elucidates the spidroin gene catalogue.</title>
        <authorList>
            <person name="Kono N."/>
            <person name="Nakamura H."/>
            <person name="Ohtoshi R."/>
            <person name="Moran D.A.P."/>
            <person name="Shinohara A."/>
            <person name="Yoshida Y."/>
            <person name="Fujiwara M."/>
            <person name="Mori M."/>
            <person name="Tomita M."/>
            <person name="Arakawa K."/>
        </authorList>
    </citation>
    <scope>NUCLEOTIDE SEQUENCE [LARGE SCALE GENOMIC DNA]</scope>
</reference>
<feature type="region of interest" description="Disordered" evidence="1">
    <location>
        <begin position="64"/>
        <end position="116"/>
    </location>
</feature>
<feature type="compositionally biased region" description="Basic and acidic residues" evidence="1">
    <location>
        <begin position="91"/>
        <end position="116"/>
    </location>
</feature>
<dbReference type="EMBL" id="BGPR01050636">
    <property type="protein sequence ID" value="GBO27615.1"/>
    <property type="molecule type" value="Genomic_DNA"/>
</dbReference>
<dbReference type="EMBL" id="BGPR01050640">
    <property type="protein sequence ID" value="GBO27618.1"/>
    <property type="molecule type" value="Genomic_DNA"/>
</dbReference>
<keyword evidence="4" id="KW-1185">Reference proteome</keyword>
<organism evidence="3 4">
    <name type="scientific">Araneus ventricosus</name>
    <name type="common">Orbweaver spider</name>
    <name type="synonym">Epeira ventricosa</name>
    <dbReference type="NCBI Taxonomy" id="182803"/>
    <lineage>
        <taxon>Eukaryota</taxon>
        <taxon>Metazoa</taxon>
        <taxon>Ecdysozoa</taxon>
        <taxon>Arthropoda</taxon>
        <taxon>Chelicerata</taxon>
        <taxon>Arachnida</taxon>
        <taxon>Araneae</taxon>
        <taxon>Araneomorphae</taxon>
        <taxon>Entelegynae</taxon>
        <taxon>Araneoidea</taxon>
        <taxon>Araneidae</taxon>
        <taxon>Araneus</taxon>
    </lineage>
</organism>
<evidence type="ECO:0000256" key="1">
    <source>
        <dbReference type="SAM" id="MobiDB-lite"/>
    </source>
</evidence>
<evidence type="ECO:0000313" key="3">
    <source>
        <dbReference type="EMBL" id="GBO27618.1"/>
    </source>
</evidence>
<name>A0A4Y2VT89_ARAVE</name>
<proteinExistence type="predicted"/>
<dbReference type="Proteomes" id="UP000499080">
    <property type="component" value="Unassembled WGS sequence"/>
</dbReference>
<feature type="compositionally biased region" description="Polar residues" evidence="1">
    <location>
        <begin position="75"/>
        <end position="90"/>
    </location>
</feature>
<dbReference type="AlphaFoldDB" id="A0A4Y2VT89"/>
<gene>
    <name evidence="3" type="ORF">AVEN_1259_1</name>
    <name evidence="2" type="ORF">AVEN_16992_1</name>
</gene>
<comment type="caution">
    <text evidence="3">The sequence shown here is derived from an EMBL/GenBank/DDBJ whole genome shotgun (WGS) entry which is preliminary data.</text>
</comment>